<evidence type="ECO:0000259" key="5">
    <source>
        <dbReference type="PROSITE" id="PS51898"/>
    </source>
</evidence>
<organism evidence="6 7">
    <name type="scientific">Janibacter terrae</name>
    <dbReference type="NCBI Taxonomy" id="103817"/>
    <lineage>
        <taxon>Bacteria</taxon>
        <taxon>Bacillati</taxon>
        <taxon>Actinomycetota</taxon>
        <taxon>Actinomycetes</taxon>
        <taxon>Micrococcales</taxon>
        <taxon>Intrasporangiaceae</taxon>
        <taxon>Janibacter</taxon>
    </lineage>
</organism>
<keyword evidence="3" id="KW-0233">DNA recombination</keyword>
<dbReference type="EMBL" id="CP104874">
    <property type="protein sequence ID" value="WWF06066.1"/>
    <property type="molecule type" value="Genomic_DNA"/>
</dbReference>
<dbReference type="InterPro" id="IPR011010">
    <property type="entry name" value="DNA_brk_join_enz"/>
</dbReference>
<dbReference type="PROSITE" id="PS51898">
    <property type="entry name" value="TYR_RECOMBINASE"/>
    <property type="match status" value="1"/>
</dbReference>
<evidence type="ECO:0000313" key="6">
    <source>
        <dbReference type="EMBL" id="WWF06066.1"/>
    </source>
</evidence>
<dbReference type="Pfam" id="PF00589">
    <property type="entry name" value="Phage_integrase"/>
    <property type="match status" value="1"/>
</dbReference>
<evidence type="ECO:0000313" key="7">
    <source>
        <dbReference type="Proteomes" id="UP001381003"/>
    </source>
</evidence>
<feature type="region of interest" description="Disordered" evidence="4">
    <location>
        <begin position="347"/>
        <end position="366"/>
    </location>
</feature>
<dbReference type="Gene3D" id="1.10.443.10">
    <property type="entry name" value="Intergrase catalytic core"/>
    <property type="match status" value="1"/>
</dbReference>
<proteinExistence type="inferred from homology"/>
<dbReference type="SUPFAM" id="SSF56349">
    <property type="entry name" value="DNA breaking-rejoining enzymes"/>
    <property type="match status" value="1"/>
</dbReference>
<evidence type="ECO:0000256" key="3">
    <source>
        <dbReference type="ARBA" id="ARBA00023172"/>
    </source>
</evidence>
<evidence type="ECO:0000256" key="2">
    <source>
        <dbReference type="ARBA" id="ARBA00023125"/>
    </source>
</evidence>
<keyword evidence="2" id="KW-0238">DNA-binding</keyword>
<dbReference type="InterPro" id="IPR050090">
    <property type="entry name" value="Tyrosine_recombinase_XerCD"/>
</dbReference>
<comment type="similarity">
    <text evidence="1">Belongs to the 'phage' integrase family.</text>
</comment>
<reference evidence="6 7" key="1">
    <citation type="submission" date="2022-09" db="EMBL/GenBank/DDBJ databases">
        <title>Complete genome sequence of Janibacter terrae strain COS04-44, PCL-degrading bacteria isolated from oil spilled coast.</title>
        <authorList>
            <person name="Park H."/>
            <person name="Kim J.Y."/>
            <person name="An S.H."/>
            <person name="Lee C.M."/>
            <person name="Weon H.-Y."/>
        </authorList>
    </citation>
    <scope>NUCLEOTIDE SEQUENCE [LARGE SCALE GENOMIC DNA]</scope>
    <source>
        <strain evidence="6 7">COS04-44</strain>
    </source>
</reference>
<dbReference type="PANTHER" id="PTHR30349">
    <property type="entry name" value="PHAGE INTEGRASE-RELATED"/>
    <property type="match status" value="1"/>
</dbReference>
<evidence type="ECO:0000256" key="1">
    <source>
        <dbReference type="ARBA" id="ARBA00008857"/>
    </source>
</evidence>
<dbReference type="InterPro" id="IPR002104">
    <property type="entry name" value="Integrase_catalytic"/>
</dbReference>
<dbReference type="Gene3D" id="1.10.150.130">
    <property type="match status" value="1"/>
</dbReference>
<gene>
    <name evidence="6" type="ORF">N5P18_04125</name>
</gene>
<keyword evidence="7" id="KW-1185">Reference proteome</keyword>
<name>A0ABZ2FFZ3_9MICO</name>
<dbReference type="PANTHER" id="PTHR30349:SF64">
    <property type="entry name" value="PROPHAGE INTEGRASE INTD-RELATED"/>
    <property type="match status" value="1"/>
</dbReference>
<dbReference type="InterPro" id="IPR010998">
    <property type="entry name" value="Integrase_recombinase_N"/>
</dbReference>
<dbReference type="CDD" id="cd01189">
    <property type="entry name" value="INT_ICEBs1_C_like"/>
    <property type="match status" value="1"/>
</dbReference>
<feature type="domain" description="Tyr recombinase" evidence="5">
    <location>
        <begin position="146"/>
        <end position="331"/>
    </location>
</feature>
<sequence length="366" mass="41274">MRYYAPDGRERARTFDRRVDAVAYEQEIATRKRRGDWVDPRRGDVLLTTVWEEYDRSGSGHLRATTRANYRRGWKHVDQQFGRWPVSKIEHADVADWVADLSKMKGPDTVRQAHRVLVQVLDHAMRTRRVPVNVARGIRLPSRPPARDVILTVEQVHSLAEAMPKDGDIVLAMAYLGLRWSELAALRVADVDLARRRVHVVERATEVDGRLDVSQPKSKASNRYIGIPAMVADLLEQRIHGKQLEDLVFPSPEGSHLRVRNWRRRSGFDSARDELGIVATPHDLRRTFGSLARMAGADLRFIQKAMGHGSITTTARIYAHLYDDELDAVAAALDGLGSARMEQVMRAKNGRPDPLSPSPGTKKPGI</sequence>
<accession>A0ABZ2FFZ3</accession>
<dbReference type="Proteomes" id="UP001381003">
    <property type="component" value="Chromosome"/>
</dbReference>
<protein>
    <submittedName>
        <fullName evidence="6">Site-specific integrase</fullName>
    </submittedName>
</protein>
<dbReference type="InterPro" id="IPR013762">
    <property type="entry name" value="Integrase-like_cat_sf"/>
</dbReference>
<evidence type="ECO:0000256" key="4">
    <source>
        <dbReference type="SAM" id="MobiDB-lite"/>
    </source>
</evidence>
<dbReference type="RefSeq" id="WP_338538769.1">
    <property type="nucleotide sequence ID" value="NZ_CP104874.1"/>
</dbReference>